<dbReference type="EMBL" id="JBEDNZ010000003">
    <property type="protein sequence ID" value="KAL0849889.1"/>
    <property type="molecule type" value="Genomic_DNA"/>
</dbReference>
<dbReference type="InterPro" id="IPR009991">
    <property type="entry name" value="DCTN3"/>
</dbReference>
<accession>A0ABD0TKS2</accession>
<organism evidence="1 2">
    <name type="scientific">Loxostege sticticalis</name>
    <name type="common">Beet webworm moth</name>
    <dbReference type="NCBI Taxonomy" id="481309"/>
    <lineage>
        <taxon>Eukaryota</taxon>
        <taxon>Metazoa</taxon>
        <taxon>Ecdysozoa</taxon>
        <taxon>Arthropoda</taxon>
        <taxon>Hexapoda</taxon>
        <taxon>Insecta</taxon>
        <taxon>Pterygota</taxon>
        <taxon>Neoptera</taxon>
        <taxon>Endopterygota</taxon>
        <taxon>Lepidoptera</taxon>
        <taxon>Glossata</taxon>
        <taxon>Ditrysia</taxon>
        <taxon>Pyraloidea</taxon>
        <taxon>Crambidae</taxon>
        <taxon>Pyraustinae</taxon>
        <taxon>Loxostege</taxon>
    </lineage>
</organism>
<reference evidence="1 2" key="1">
    <citation type="submission" date="2024-06" db="EMBL/GenBank/DDBJ databases">
        <title>A chromosome-level genome assembly of beet webworm, Loxostege sticticalis.</title>
        <authorList>
            <person name="Zhang Y."/>
        </authorList>
    </citation>
    <scope>NUCLEOTIDE SEQUENCE [LARGE SCALE GENOMIC DNA]</scope>
    <source>
        <strain evidence="1">AQ028</strain>
        <tissue evidence="1">Male pupae</tissue>
    </source>
</reference>
<evidence type="ECO:0000313" key="2">
    <source>
        <dbReference type="Proteomes" id="UP001549921"/>
    </source>
</evidence>
<dbReference type="AlphaFoldDB" id="A0ABD0TKS2"/>
<proteinExistence type="predicted"/>
<evidence type="ECO:0000313" key="1">
    <source>
        <dbReference type="EMBL" id="KAL0849889.1"/>
    </source>
</evidence>
<sequence length="189" mass="20559">MMDPIAVLQSRIEQLEAKLGLASSVQGDGQQGDTVSSNLLNASQAINNVTAGHEKLPEAMHRASELNNYTDPNLLENIQQNEMHMREVVAAEPVIKHHCQCMHRCKQAAPVMESEPIQQVPQMQAAVDRMQAAAAEVKAEADVVSHGIQELAETCGTAASNASEQLAGVAQKVEQVEEKMFPRRRNGLD</sequence>
<comment type="caution">
    <text evidence="1">The sequence shown here is derived from an EMBL/GenBank/DDBJ whole genome shotgun (WGS) entry which is preliminary data.</text>
</comment>
<dbReference type="Pfam" id="PF07426">
    <property type="entry name" value="Dynactin_p22"/>
    <property type="match status" value="1"/>
</dbReference>
<dbReference type="PANTHER" id="PTHR28360:SF1">
    <property type="entry name" value="DYNACTIN SUBUNIT 3"/>
    <property type="match status" value="1"/>
</dbReference>
<dbReference type="Proteomes" id="UP001549921">
    <property type="component" value="Unassembled WGS sequence"/>
</dbReference>
<name>A0ABD0TKS2_LOXSC</name>
<protein>
    <submittedName>
        <fullName evidence="1">Uncharacterized protein</fullName>
    </submittedName>
</protein>
<gene>
    <name evidence="1" type="ORF">ABMA28_011821</name>
</gene>
<dbReference type="PANTHER" id="PTHR28360">
    <property type="entry name" value="DYNACTIN SUBUNIT 3"/>
    <property type="match status" value="1"/>
</dbReference>